<reference evidence="8 9" key="1">
    <citation type="journal article" date="2012" name="PLoS Pathog.">
        <title>Diverse lifestyles and strategies of plant pathogenesis encoded in the genomes of eighteen Dothideomycetes fungi.</title>
        <authorList>
            <person name="Ohm R.A."/>
            <person name="Feau N."/>
            <person name="Henrissat B."/>
            <person name="Schoch C.L."/>
            <person name="Horwitz B.A."/>
            <person name="Barry K.W."/>
            <person name="Condon B.J."/>
            <person name="Copeland A.C."/>
            <person name="Dhillon B."/>
            <person name="Glaser F."/>
            <person name="Hesse C.N."/>
            <person name="Kosti I."/>
            <person name="LaButti K."/>
            <person name="Lindquist E.A."/>
            <person name="Lucas S."/>
            <person name="Salamov A.A."/>
            <person name="Bradshaw R.E."/>
            <person name="Ciuffetti L."/>
            <person name="Hamelin R.C."/>
            <person name="Kema G.H.J."/>
            <person name="Lawrence C."/>
            <person name="Scott J.A."/>
            <person name="Spatafora J.W."/>
            <person name="Turgeon B.G."/>
            <person name="de Wit P.J.G.M."/>
            <person name="Zhong S."/>
            <person name="Goodwin S.B."/>
            <person name="Grigoriev I.V."/>
        </authorList>
    </citation>
    <scope>NUCLEOTIDE SEQUENCE [LARGE SCALE GENOMIC DNA]</scope>
    <source>
        <strain evidence="8 9">CIRAD86</strain>
    </source>
</reference>
<dbReference type="RefSeq" id="XP_007927302.1">
    <property type="nucleotide sequence ID" value="XM_007929111.1"/>
</dbReference>
<dbReference type="KEGG" id="pfj:MYCFIDRAFT_175308"/>
<dbReference type="EMBL" id="KB446559">
    <property type="protein sequence ID" value="EME81719.1"/>
    <property type="molecule type" value="Genomic_DNA"/>
</dbReference>
<evidence type="ECO:0000256" key="4">
    <source>
        <dbReference type="ARBA" id="ARBA00022723"/>
    </source>
</evidence>
<dbReference type="VEuPathDB" id="FungiDB:MYCFIDRAFT_175308"/>
<dbReference type="PANTHER" id="PTHR24305">
    <property type="entry name" value="CYTOCHROME P450"/>
    <property type="match status" value="1"/>
</dbReference>
<accession>M2ZRQ8</accession>
<evidence type="ECO:0000256" key="2">
    <source>
        <dbReference type="ARBA" id="ARBA00010617"/>
    </source>
</evidence>
<dbReference type="InterPro" id="IPR036396">
    <property type="entry name" value="Cyt_P450_sf"/>
</dbReference>
<keyword evidence="6" id="KW-0408">Iron</keyword>
<sequence length="363" mass="40747">MCVTESRMVRGEMSSTLGLLLPLKPYAKYLPDPFFSKGLQSMRPKMQEPMPSHNMAFWICWLMPRTEMAIRCSDTVSNPACAIFYWVQHGERAAPGTMLRLLQAELDAAIPADADLATDAQAMRLHSTSAIGLPRLVTSEGGVQNNGELFPRSSVLSVPSHTIHHDAETRSLTARQRICFNPFSFGPRASVGQNVAHMELALIVGTAFHRFEFELYQEVLESHEGFSKSLMNAVWAFEDGERRLKYSIHCLSYSRLTNPAGTLSPSLLPLSNTTQNNSLQLAENSIFSKRLELESRSLITTFPTALYRKKFSRRKGNSINITQETTNAFSRESSSERKQSQLYIDSLQAQHQSPRTTKTHDPC</sequence>
<organism evidence="8 9">
    <name type="scientific">Pseudocercospora fijiensis (strain CIRAD86)</name>
    <name type="common">Black leaf streak disease fungus</name>
    <name type="synonym">Mycosphaerella fijiensis</name>
    <dbReference type="NCBI Taxonomy" id="383855"/>
    <lineage>
        <taxon>Eukaryota</taxon>
        <taxon>Fungi</taxon>
        <taxon>Dikarya</taxon>
        <taxon>Ascomycota</taxon>
        <taxon>Pezizomycotina</taxon>
        <taxon>Dothideomycetes</taxon>
        <taxon>Dothideomycetidae</taxon>
        <taxon>Mycosphaerellales</taxon>
        <taxon>Mycosphaerellaceae</taxon>
        <taxon>Pseudocercospora</taxon>
    </lineage>
</organism>
<dbReference type="AlphaFoldDB" id="M2ZRQ8"/>
<dbReference type="OrthoDB" id="1470350at2759"/>
<dbReference type="Pfam" id="PF00067">
    <property type="entry name" value="p450"/>
    <property type="match status" value="1"/>
</dbReference>
<proteinExistence type="inferred from homology"/>
<evidence type="ECO:0000256" key="5">
    <source>
        <dbReference type="ARBA" id="ARBA00023002"/>
    </source>
</evidence>
<evidence type="ECO:0000256" key="3">
    <source>
        <dbReference type="ARBA" id="ARBA00022617"/>
    </source>
</evidence>
<dbReference type="STRING" id="383855.M2ZRQ8"/>
<keyword evidence="3" id="KW-0349">Heme</keyword>
<gene>
    <name evidence="8" type="ORF">MYCFIDRAFT_175308</name>
</gene>
<dbReference type="GO" id="GO:0004497">
    <property type="term" value="F:monooxygenase activity"/>
    <property type="evidence" value="ECO:0007669"/>
    <property type="project" value="UniProtKB-KW"/>
</dbReference>
<dbReference type="InterPro" id="IPR050121">
    <property type="entry name" value="Cytochrome_P450_monoxygenase"/>
</dbReference>
<dbReference type="PANTHER" id="PTHR24305:SF29">
    <property type="entry name" value="BENZOATE-PARA-HYDROXYLASE"/>
    <property type="match status" value="1"/>
</dbReference>
<evidence type="ECO:0000256" key="6">
    <source>
        <dbReference type="ARBA" id="ARBA00023004"/>
    </source>
</evidence>
<keyword evidence="5" id="KW-0560">Oxidoreductase</keyword>
<dbReference type="GO" id="GO:0020037">
    <property type="term" value="F:heme binding"/>
    <property type="evidence" value="ECO:0007669"/>
    <property type="project" value="InterPro"/>
</dbReference>
<keyword evidence="7" id="KW-0503">Monooxygenase</keyword>
<comment type="similarity">
    <text evidence="2">Belongs to the cytochrome P450 family.</text>
</comment>
<dbReference type="GeneID" id="19333359"/>
<evidence type="ECO:0000313" key="9">
    <source>
        <dbReference type="Proteomes" id="UP000016932"/>
    </source>
</evidence>
<dbReference type="InterPro" id="IPR001128">
    <property type="entry name" value="Cyt_P450"/>
</dbReference>
<name>M2ZRQ8_PSEFD</name>
<dbReference type="Gene3D" id="1.10.630.10">
    <property type="entry name" value="Cytochrome P450"/>
    <property type="match status" value="1"/>
</dbReference>
<dbReference type="GO" id="GO:0016705">
    <property type="term" value="F:oxidoreductase activity, acting on paired donors, with incorporation or reduction of molecular oxygen"/>
    <property type="evidence" value="ECO:0007669"/>
    <property type="project" value="InterPro"/>
</dbReference>
<comment type="cofactor">
    <cofactor evidence="1">
        <name>heme</name>
        <dbReference type="ChEBI" id="CHEBI:30413"/>
    </cofactor>
</comment>
<evidence type="ECO:0000313" key="8">
    <source>
        <dbReference type="EMBL" id="EME81719.1"/>
    </source>
</evidence>
<protein>
    <submittedName>
        <fullName evidence="8">Uncharacterized protein</fullName>
    </submittedName>
</protein>
<keyword evidence="9" id="KW-1185">Reference proteome</keyword>
<dbReference type="Proteomes" id="UP000016932">
    <property type="component" value="Unassembled WGS sequence"/>
</dbReference>
<dbReference type="GO" id="GO:0005506">
    <property type="term" value="F:iron ion binding"/>
    <property type="evidence" value="ECO:0007669"/>
    <property type="project" value="InterPro"/>
</dbReference>
<dbReference type="eggNOG" id="KOG0157">
    <property type="taxonomic scope" value="Eukaryota"/>
</dbReference>
<evidence type="ECO:0000256" key="7">
    <source>
        <dbReference type="ARBA" id="ARBA00023033"/>
    </source>
</evidence>
<dbReference type="HOGENOM" id="CLU_763178_0_0_1"/>
<dbReference type="SUPFAM" id="SSF48264">
    <property type="entry name" value="Cytochrome P450"/>
    <property type="match status" value="1"/>
</dbReference>
<evidence type="ECO:0000256" key="1">
    <source>
        <dbReference type="ARBA" id="ARBA00001971"/>
    </source>
</evidence>
<keyword evidence="4" id="KW-0479">Metal-binding</keyword>